<dbReference type="InterPro" id="IPR050831">
    <property type="entry name" value="CEA_cell_adhesion"/>
</dbReference>
<evidence type="ECO:0000313" key="6">
    <source>
        <dbReference type="Proteomes" id="UP000694915"/>
    </source>
</evidence>
<dbReference type="SUPFAM" id="SSF48726">
    <property type="entry name" value="Immunoglobulin"/>
    <property type="match status" value="4"/>
</dbReference>
<dbReference type="Proteomes" id="UP000694915">
    <property type="component" value="Unplaced"/>
</dbReference>
<keyword evidence="3" id="KW-0393">Immunoglobulin domain</keyword>
<dbReference type="InterPro" id="IPR013106">
    <property type="entry name" value="Ig_V-set"/>
</dbReference>
<feature type="domain" description="Ig-like" evidence="5">
    <location>
        <begin position="393"/>
        <end position="475"/>
    </location>
</feature>
<dbReference type="InterPro" id="IPR007110">
    <property type="entry name" value="Ig-like_dom"/>
</dbReference>
<reference evidence="7" key="1">
    <citation type="submission" date="2025-08" db="UniProtKB">
        <authorList>
            <consortium name="RefSeq"/>
        </authorList>
    </citation>
    <scope>IDENTIFICATION</scope>
</reference>
<keyword evidence="2" id="KW-0325">Glycoprotein</keyword>
<dbReference type="Gene3D" id="2.60.40.10">
    <property type="entry name" value="Immunoglobulins"/>
    <property type="match status" value="4"/>
</dbReference>
<dbReference type="Pfam" id="PF13927">
    <property type="entry name" value="Ig_3"/>
    <property type="match status" value="1"/>
</dbReference>
<dbReference type="InterPro" id="IPR003598">
    <property type="entry name" value="Ig_sub2"/>
</dbReference>
<evidence type="ECO:0000256" key="3">
    <source>
        <dbReference type="ARBA" id="ARBA00023319"/>
    </source>
</evidence>
<evidence type="ECO:0000256" key="2">
    <source>
        <dbReference type="ARBA" id="ARBA00023180"/>
    </source>
</evidence>
<dbReference type="RefSeq" id="XP_026633784.1">
    <property type="nucleotide sequence ID" value="XM_026777983.1"/>
</dbReference>
<sequence>MEYCSAVKNNDIVKFSDKYKDLEKLIMTSLLIFGHLPTTARVITELVPPEVAEGENVLFIVHNLTENVKSFAWFKGLKMEKQGIATYRRRKSLVTNGPMHSGRETIYRNGSLLLQKVSHNDTGFFTLQTYDRHEKILSTTSVYLHVHDFLWKCGRLATSSQPTIESVPPKVVELGDVLLLVHNPPENVVGFVWVKGMTESKNIVAARYISDRKTTMLGPAYSGRETLYSDGSLLLRSVTLNDSGLYTLEILRTDMTTEAAQVQLKVHTFLPLCCDPLSPPQLTIRPVPQYAAVGEVFLLQVHNLPEDSRSFSWYKSRRRAPVLKIVDYNRAKNSVSWEPEYRQRGMVYYNGSLMLQDVTEKDTGRYTLEVFNKDFKFKKASVEFYVKKSVTQPLIEMTDATVAGCRFVTFTCISPDTDVSIRWIFNNNTLYLTERVTLSPTKCGLRINPVKSEDAGEYQCEVSNQVSMKTSLPVSWP</sequence>
<dbReference type="InterPro" id="IPR036179">
    <property type="entry name" value="Ig-like_dom_sf"/>
</dbReference>
<protein>
    <submittedName>
        <fullName evidence="7">Pregnancy-specific glycoprotein 22-like</fullName>
    </submittedName>
</protein>
<dbReference type="InterPro" id="IPR013783">
    <property type="entry name" value="Ig-like_fold"/>
</dbReference>
<dbReference type="PANTHER" id="PTHR44427:SF1">
    <property type="entry name" value="CARCINOEMBRYONIC ANTIGEN-RELATED CELL ADHESION MOLECULE 1"/>
    <property type="match status" value="1"/>
</dbReference>
<evidence type="ECO:0000256" key="1">
    <source>
        <dbReference type="ARBA" id="ARBA00022729"/>
    </source>
</evidence>
<comment type="similarity">
    <text evidence="4">Belongs to the immunoglobulin superfamily. CEA family.</text>
</comment>
<dbReference type="PROSITE" id="PS50835">
    <property type="entry name" value="IG_LIKE"/>
    <property type="match status" value="1"/>
</dbReference>
<evidence type="ECO:0000313" key="7">
    <source>
        <dbReference type="RefSeq" id="XP_026633784.1"/>
    </source>
</evidence>
<gene>
    <name evidence="7" type="primary">LOC113455730</name>
</gene>
<proteinExistence type="inferred from homology"/>
<keyword evidence="6" id="KW-1185">Reference proteome</keyword>
<keyword evidence="1" id="KW-0732">Signal</keyword>
<dbReference type="Pfam" id="PF07686">
    <property type="entry name" value="V-set"/>
    <property type="match status" value="3"/>
</dbReference>
<dbReference type="PANTHER" id="PTHR44427">
    <property type="entry name" value="CARCINOEMBRYONIC ANTIGEN-RELATED CELL ADHESION MOLECULE 19"/>
    <property type="match status" value="1"/>
</dbReference>
<evidence type="ECO:0000256" key="4">
    <source>
        <dbReference type="ARBA" id="ARBA00038222"/>
    </source>
</evidence>
<organism evidence="6 7">
    <name type="scientific">Microtus ochrogaster</name>
    <name type="common">Prairie vole</name>
    <dbReference type="NCBI Taxonomy" id="79684"/>
    <lineage>
        <taxon>Eukaryota</taxon>
        <taxon>Metazoa</taxon>
        <taxon>Chordata</taxon>
        <taxon>Craniata</taxon>
        <taxon>Vertebrata</taxon>
        <taxon>Euteleostomi</taxon>
        <taxon>Mammalia</taxon>
        <taxon>Eutheria</taxon>
        <taxon>Euarchontoglires</taxon>
        <taxon>Glires</taxon>
        <taxon>Rodentia</taxon>
        <taxon>Myomorpha</taxon>
        <taxon>Muroidea</taxon>
        <taxon>Cricetidae</taxon>
        <taxon>Arvicolinae</taxon>
        <taxon>Microtus</taxon>
    </lineage>
</organism>
<dbReference type="SMART" id="SM00409">
    <property type="entry name" value="IG"/>
    <property type="match status" value="4"/>
</dbReference>
<name>A0ABM1TVM2_MICOH</name>
<accession>A0ABM1TVM2</accession>
<dbReference type="InterPro" id="IPR003599">
    <property type="entry name" value="Ig_sub"/>
</dbReference>
<dbReference type="GeneID" id="113455730"/>
<dbReference type="SMART" id="SM00408">
    <property type="entry name" value="IGc2"/>
    <property type="match status" value="1"/>
</dbReference>
<dbReference type="CDD" id="cd05774">
    <property type="entry name" value="IgV_CEACAM_D1"/>
    <property type="match status" value="2"/>
</dbReference>
<evidence type="ECO:0000259" key="5">
    <source>
        <dbReference type="PROSITE" id="PS50835"/>
    </source>
</evidence>